<evidence type="ECO:0000313" key="4">
    <source>
        <dbReference type="Proteomes" id="UP000261640"/>
    </source>
</evidence>
<dbReference type="GeneTree" id="ENSGT00940000173098"/>
<dbReference type="InterPro" id="IPR001304">
    <property type="entry name" value="C-type_lectin-like"/>
</dbReference>
<evidence type="ECO:0000256" key="1">
    <source>
        <dbReference type="SAM" id="SignalP"/>
    </source>
</evidence>
<dbReference type="OrthoDB" id="5801605at2759"/>
<dbReference type="InterPro" id="IPR050111">
    <property type="entry name" value="C-type_lectin/snaclec_domain"/>
</dbReference>
<dbReference type="InterPro" id="IPR016186">
    <property type="entry name" value="C-type_lectin-like/link_sf"/>
</dbReference>
<dbReference type="Ensembl" id="ENSMAMT00000044370.1">
    <property type="protein sequence ID" value="ENSMAMP00000040700.1"/>
    <property type="gene ID" value="ENSMAMG00000028462.1"/>
</dbReference>
<evidence type="ECO:0000259" key="2">
    <source>
        <dbReference type="PROSITE" id="PS50041"/>
    </source>
</evidence>
<evidence type="ECO:0000313" key="3">
    <source>
        <dbReference type="Ensembl" id="ENSMAMP00000040700.1"/>
    </source>
</evidence>
<feature type="domain" description="C-type lectin" evidence="2">
    <location>
        <begin position="65"/>
        <end position="185"/>
    </location>
</feature>
<feature type="chain" id="PRO_5031426147" evidence="1">
    <location>
        <begin position="20"/>
        <end position="189"/>
    </location>
</feature>
<proteinExistence type="predicted"/>
<accession>A0A7N8X5D2</accession>
<dbReference type="PROSITE" id="PS50041">
    <property type="entry name" value="C_TYPE_LECTIN_2"/>
    <property type="match status" value="1"/>
</dbReference>
<reference evidence="3" key="2">
    <citation type="submission" date="2025-09" db="UniProtKB">
        <authorList>
            <consortium name="Ensembl"/>
        </authorList>
    </citation>
    <scope>IDENTIFICATION</scope>
</reference>
<name>A0A7N8X5D2_9TELE</name>
<dbReference type="Proteomes" id="UP000261640">
    <property type="component" value="Unplaced"/>
</dbReference>
<dbReference type="SUPFAM" id="SSF56436">
    <property type="entry name" value="C-type lectin-like"/>
    <property type="match status" value="1"/>
</dbReference>
<dbReference type="InParanoid" id="A0A7N8X5D2"/>
<protein>
    <submittedName>
        <fullName evidence="3">Type-2 ice-structuring protein-like</fullName>
    </submittedName>
</protein>
<dbReference type="CDD" id="cd00037">
    <property type="entry name" value="CLECT"/>
    <property type="match status" value="1"/>
</dbReference>
<keyword evidence="4" id="KW-1185">Reference proteome</keyword>
<dbReference type="RefSeq" id="XP_026181178.1">
    <property type="nucleotide sequence ID" value="XM_026325393.1"/>
</dbReference>
<dbReference type="PANTHER" id="PTHR22803">
    <property type="entry name" value="MANNOSE, PHOSPHOLIPASE, LECTIN RECEPTOR RELATED"/>
    <property type="match status" value="1"/>
</dbReference>
<dbReference type="AlphaFoldDB" id="A0A7N8X5D2"/>
<dbReference type="GeneID" id="113141150"/>
<dbReference type="SMART" id="SM00034">
    <property type="entry name" value="CLECT"/>
    <property type="match status" value="1"/>
</dbReference>
<keyword evidence="1" id="KW-0732">Signal</keyword>
<sequence length="189" mass="21448">MKMLTVSLFVCATMALARAGVMLQVQEETEESNLEAFTAIPPLTQTMPGYFNGWVPTCPNGWTMYSTRCVRYVPEMMTWAEAQTNCAHMSGHLASVYDAEQANEIRKVMMNAGQQHKQVWVGGSNTPEDHTWYWSDYLNVNKFHHWCHGEDVKRKHHCLHLTFEENDAGCLDGMVCGVHFPSVCAIIIM</sequence>
<dbReference type="Pfam" id="PF00059">
    <property type="entry name" value="Lectin_C"/>
    <property type="match status" value="1"/>
</dbReference>
<dbReference type="InterPro" id="IPR016187">
    <property type="entry name" value="CTDL_fold"/>
</dbReference>
<reference evidence="3" key="1">
    <citation type="submission" date="2025-08" db="UniProtKB">
        <authorList>
            <consortium name="Ensembl"/>
        </authorList>
    </citation>
    <scope>IDENTIFICATION</scope>
</reference>
<dbReference type="Gene3D" id="3.10.100.10">
    <property type="entry name" value="Mannose-Binding Protein A, subunit A"/>
    <property type="match status" value="1"/>
</dbReference>
<organism evidence="3 4">
    <name type="scientific">Mastacembelus armatus</name>
    <name type="common">zig-zag eel</name>
    <dbReference type="NCBI Taxonomy" id="205130"/>
    <lineage>
        <taxon>Eukaryota</taxon>
        <taxon>Metazoa</taxon>
        <taxon>Chordata</taxon>
        <taxon>Craniata</taxon>
        <taxon>Vertebrata</taxon>
        <taxon>Euteleostomi</taxon>
        <taxon>Actinopterygii</taxon>
        <taxon>Neopterygii</taxon>
        <taxon>Teleostei</taxon>
        <taxon>Neoteleostei</taxon>
        <taxon>Acanthomorphata</taxon>
        <taxon>Anabantaria</taxon>
        <taxon>Synbranchiformes</taxon>
        <taxon>Mastacembelidae</taxon>
        <taxon>Mastacembelus</taxon>
    </lineage>
</organism>
<feature type="signal peptide" evidence="1">
    <location>
        <begin position="1"/>
        <end position="19"/>
    </location>
</feature>